<feature type="region of interest" description="Disordered" evidence="5">
    <location>
        <begin position="85"/>
        <end position="105"/>
    </location>
</feature>
<evidence type="ECO:0000256" key="2">
    <source>
        <dbReference type="ARBA" id="ARBA00022737"/>
    </source>
</evidence>
<feature type="domain" description="K Homology" evidence="6">
    <location>
        <begin position="413"/>
        <end position="484"/>
    </location>
</feature>
<feature type="region of interest" description="Disordered" evidence="5">
    <location>
        <begin position="481"/>
        <end position="524"/>
    </location>
</feature>
<dbReference type="GO" id="GO:0006355">
    <property type="term" value="P:regulation of DNA-templated transcription"/>
    <property type="evidence" value="ECO:0007669"/>
    <property type="project" value="InterPro"/>
</dbReference>
<keyword evidence="2" id="KW-0677">Repeat</keyword>
<keyword evidence="4" id="KW-0694">RNA-binding</keyword>
<keyword evidence="8" id="KW-1185">Reference proteome</keyword>
<dbReference type="InterPro" id="IPR036612">
    <property type="entry name" value="KH_dom_type_1_sf"/>
</dbReference>
<dbReference type="GO" id="GO:0003723">
    <property type="term" value="F:RNA binding"/>
    <property type="evidence" value="ECO:0007669"/>
    <property type="project" value="UniProtKB-UniRule"/>
</dbReference>
<keyword evidence="3" id="KW-0539">Nucleus</keyword>
<feature type="region of interest" description="Disordered" evidence="5">
    <location>
        <begin position="667"/>
        <end position="694"/>
    </location>
</feature>
<dbReference type="SMART" id="SM00322">
    <property type="entry name" value="KH"/>
    <property type="match status" value="3"/>
</dbReference>
<gene>
    <name evidence="7" type="ORF">MNOR_LOCUS15129</name>
</gene>
<dbReference type="Pfam" id="PF00013">
    <property type="entry name" value="KH_1"/>
    <property type="match status" value="3"/>
</dbReference>
<dbReference type="FunFam" id="3.30.1370.10:FF:000007">
    <property type="entry name" value="far upstream element-binding protein 1 isoform X1"/>
    <property type="match status" value="1"/>
</dbReference>
<feature type="compositionally biased region" description="Gly residues" evidence="5">
    <location>
        <begin position="352"/>
        <end position="409"/>
    </location>
</feature>
<dbReference type="GO" id="GO:0005634">
    <property type="term" value="C:nucleus"/>
    <property type="evidence" value="ECO:0007669"/>
    <property type="project" value="UniProtKB-SubCell"/>
</dbReference>
<dbReference type="CDD" id="cd22399">
    <property type="entry name" value="KH-I_FUBP_rpt4"/>
    <property type="match status" value="1"/>
</dbReference>
<accession>A0AAV2QNF6</accession>
<dbReference type="CDD" id="cd22397">
    <property type="entry name" value="KH-I_FUBP_rpt2"/>
    <property type="match status" value="1"/>
</dbReference>
<evidence type="ECO:0000313" key="7">
    <source>
        <dbReference type="EMBL" id="CAL4094354.1"/>
    </source>
</evidence>
<feature type="compositionally biased region" description="Basic and acidic residues" evidence="5">
    <location>
        <begin position="296"/>
        <end position="323"/>
    </location>
</feature>
<dbReference type="InterPro" id="IPR015096">
    <property type="entry name" value="FUBP_C"/>
</dbReference>
<organism evidence="7 8">
    <name type="scientific">Meganyctiphanes norvegica</name>
    <name type="common">Northern krill</name>
    <name type="synonym">Thysanopoda norvegica</name>
    <dbReference type="NCBI Taxonomy" id="48144"/>
    <lineage>
        <taxon>Eukaryota</taxon>
        <taxon>Metazoa</taxon>
        <taxon>Ecdysozoa</taxon>
        <taxon>Arthropoda</taxon>
        <taxon>Crustacea</taxon>
        <taxon>Multicrustacea</taxon>
        <taxon>Malacostraca</taxon>
        <taxon>Eumalacostraca</taxon>
        <taxon>Eucarida</taxon>
        <taxon>Euphausiacea</taxon>
        <taxon>Euphausiidae</taxon>
        <taxon>Meganyctiphanes</taxon>
    </lineage>
</organism>
<sequence>MAAGASGGTFNFTQELLYYFTERTGQIAAKIQPSGQKRPLEEGGGEGMDRMPGPDAKRPPGGGGGGGVVGVAVSDGPVFMGGAPGGPPMGAPGGAPGGGLHRGLGSVESDEIQVPDKMVGLIIGRGGEQITRLQRDSGAKIQMAQDSCGMPDRICTVSGARDAINRAKEMIFEIVSRGDGPVERRPGGGGGGGGGGPMGPPGMEGMGGGGEISIPGPKVGLIIGKGGETIKQLQEKSGAKMVIIQDGPQQENEKPLRITGEPHKVEMAKQLVYDLIAEKETQAAQFGNRGRGRGGFGDRRGGRDDRRDRDRGRDEYGGDDGRQARVFKRHHERFGGGRGGGRGGFNNDWGRNGPGGRGGPMGPGGPGGPSFGPGGPGGMPGGPGGPTRQLGRGGPMGGPMGGGGGGGGRNPNEKVEAFFNVPANKCGLVIGKGGETIRNINQQTGAHCELDRRPPNNPNEKVFIIRGTPEQIDNAKKNIAEKAGMGCGPGGPGQNGNMAPQGWGNAYQQWNQGHPNDPTKQAADANAAAWAAYYSQYYGNNQNQNSQNSAPPGGQQPPNSNPPSSGPAPGGGQPDYSAQWADYYRSMGMHREAEAIEAQAKGMKSGGGGAQPGAPGVPQQGGGGGAAAAAGGAPAGGAQQDYSQQWIEYYRSQGMHAEAEKIEAQIKASKGGAGGPPGGGPGQPMFQQGFQQGY</sequence>
<reference evidence="7 8" key="1">
    <citation type="submission" date="2024-05" db="EMBL/GenBank/DDBJ databases">
        <authorList>
            <person name="Wallberg A."/>
        </authorList>
    </citation>
    <scope>NUCLEOTIDE SEQUENCE [LARGE SCALE GENOMIC DNA]</scope>
</reference>
<feature type="region of interest" description="Disordered" evidence="5">
    <location>
        <begin position="539"/>
        <end position="578"/>
    </location>
</feature>
<proteinExistence type="predicted"/>
<dbReference type="PANTHER" id="PTHR10288">
    <property type="entry name" value="KH DOMAIN CONTAINING RNA BINDING PROTEIN"/>
    <property type="match status" value="1"/>
</dbReference>
<feature type="domain" description="K Homology" evidence="6">
    <location>
        <begin position="206"/>
        <end position="277"/>
    </location>
</feature>
<feature type="non-terminal residue" evidence="7">
    <location>
        <position position="694"/>
    </location>
</feature>
<feature type="region of interest" description="Disordered" evidence="5">
    <location>
        <begin position="29"/>
        <end position="70"/>
    </location>
</feature>
<feature type="region of interest" description="Disordered" evidence="5">
    <location>
        <begin position="178"/>
        <end position="200"/>
    </location>
</feature>
<feature type="compositionally biased region" description="Gly residues" evidence="5">
    <location>
        <begin position="485"/>
        <end position="494"/>
    </location>
</feature>
<dbReference type="EMBL" id="CAXKWB010009339">
    <property type="protein sequence ID" value="CAL4094354.1"/>
    <property type="molecule type" value="Genomic_DNA"/>
</dbReference>
<evidence type="ECO:0000256" key="3">
    <source>
        <dbReference type="ARBA" id="ARBA00023242"/>
    </source>
</evidence>
<dbReference type="CDD" id="cd22396">
    <property type="entry name" value="KH-I_FUBP_rpt1"/>
    <property type="match status" value="1"/>
</dbReference>
<feature type="compositionally biased region" description="Low complexity" evidence="5">
    <location>
        <begin position="683"/>
        <end position="694"/>
    </location>
</feature>
<feature type="compositionally biased region" description="Gly residues" evidence="5">
    <location>
        <begin position="671"/>
        <end position="682"/>
    </location>
</feature>
<feature type="compositionally biased region" description="Gly residues" evidence="5">
    <location>
        <begin position="187"/>
        <end position="200"/>
    </location>
</feature>
<feature type="compositionally biased region" description="Gly residues" evidence="5">
    <location>
        <begin position="91"/>
        <end position="102"/>
    </location>
</feature>
<dbReference type="Gene3D" id="3.30.1370.10">
    <property type="entry name" value="K Homology domain, type 1"/>
    <property type="match status" value="3"/>
</dbReference>
<dbReference type="Proteomes" id="UP001497623">
    <property type="component" value="Unassembled WGS sequence"/>
</dbReference>
<evidence type="ECO:0000256" key="1">
    <source>
        <dbReference type="ARBA" id="ARBA00004123"/>
    </source>
</evidence>
<dbReference type="PROSITE" id="PS50084">
    <property type="entry name" value="KH_TYPE_1"/>
    <property type="match status" value="3"/>
</dbReference>
<evidence type="ECO:0000259" key="6">
    <source>
        <dbReference type="SMART" id="SM00322"/>
    </source>
</evidence>
<comment type="subcellular location">
    <subcellularLocation>
        <location evidence="1">Nucleus</location>
    </subcellularLocation>
</comment>
<evidence type="ECO:0000256" key="5">
    <source>
        <dbReference type="SAM" id="MobiDB-lite"/>
    </source>
</evidence>
<dbReference type="SUPFAM" id="SSF54791">
    <property type="entry name" value="Eukaryotic type KH-domain (KH-domain type I)"/>
    <property type="match status" value="3"/>
</dbReference>
<feature type="compositionally biased region" description="Low complexity" evidence="5">
    <location>
        <begin position="627"/>
        <end position="638"/>
    </location>
</feature>
<feature type="region of interest" description="Disordered" evidence="5">
    <location>
        <begin position="283"/>
        <end position="414"/>
    </location>
</feature>
<evidence type="ECO:0000256" key="4">
    <source>
        <dbReference type="PROSITE-ProRule" id="PRU00117"/>
    </source>
</evidence>
<feature type="domain" description="K Homology" evidence="6">
    <location>
        <begin position="106"/>
        <end position="176"/>
    </location>
</feature>
<dbReference type="InterPro" id="IPR004087">
    <property type="entry name" value="KH_dom"/>
</dbReference>
<name>A0AAV2QNF6_MEGNR</name>
<dbReference type="Pfam" id="PF09005">
    <property type="entry name" value="FUBP_C"/>
    <property type="match status" value="2"/>
</dbReference>
<feature type="compositionally biased region" description="Gly residues" evidence="5">
    <location>
        <begin position="60"/>
        <end position="69"/>
    </location>
</feature>
<comment type="caution">
    <text evidence="7">The sequence shown here is derived from an EMBL/GenBank/DDBJ whole genome shotgun (WGS) entry which is preliminary data.</text>
</comment>
<feature type="region of interest" description="Disordered" evidence="5">
    <location>
        <begin position="599"/>
        <end position="638"/>
    </location>
</feature>
<evidence type="ECO:0000313" key="8">
    <source>
        <dbReference type="Proteomes" id="UP001497623"/>
    </source>
</evidence>
<dbReference type="AlphaFoldDB" id="A0AAV2QNF6"/>
<protein>
    <recommendedName>
        <fullName evidence="6">K Homology domain-containing protein</fullName>
    </recommendedName>
</protein>
<feature type="compositionally biased region" description="Low complexity" evidence="5">
    <location>
        <begin position="539"/>
        <end position="558"/>
    </location>
</feature>
<dbReference type="InterPro" id="IPR004088">
    <property type="entry name" value="KH_dom_type_1"/>
</dbReference>